<evidence type="ECO:0000256" key="6">
    <source>
        <dbReference type="RuleBase" id="RU362118"/>
    </source>
</evidence>
<keyword evidence="3 7" id="KW-0808">Transferase</keyword>
<dbReference type="PANTHER" id="PTHR43797:SF2">
    <property type="entry name" value="HOMOCYSTEINE_CYSTEINE SYNTHASE"/>
    <property type="match status" value="1"/>
</dbReference>
<dbReference type="InterPro" id="IPR015422">
    <property type="entry name" value="PyrdxlP-dep_Trfase_small"/>
</dbReference>
<dbReference type="CDD" id="cd00614">
    <property type="entry name" value="CGS_like"/>
    <property type="match status" value="1"/>
</dbReference>
<dbReference type="PANTHER" id="PTHR43797">
    <property type="entry name" value="HOMOCYSTEINE/CYSTEINE SYNTHASE"/>
    <property type="match status" value="1"/>
</dbReference>
<evidence type="ECO:0000256" key="4">
    <source>
        <dbReference type="ARBA" id="ARBA00022898"/>
    </source>
</evidence>
<evidence type="ECO:0000256" key="3">
    <source>
        <dbReference type="ARBA" id="ARBA00022679"/>
    </source>
</evidence>
<dbReference type="EC" id="2.5.1.49" evidence="7"/>
<evidence type="ECO:0000313" key="8">
    <source>
        <dbReference type="Proteomes" id="UP000245938"/>
    </source>
</evidence>
<name>A0A2U3APX6_9BACL</name>
<organism evidence="7 8">
    <name type="scientific">Kurthia sibirica</name>
    <dbReference type="NCBI Taxonomy" id="202750"/>
    <lineage>
        <taxon>Bacteria</taxon>
        <taxon>Bacillati</taxon>
        <taxon>Bacillota</taxon>
        <taxon>Bacilli</taxon>
        <taxon>Bacillales</taxon>
        <taxon>Caryophanaceae</taxon>
        <taxon>Kurthia</taxon>
    </lineage>
</organism>
<dbReference type="GO" id="GO:0030170">
    <property type="term" value="F:pyridoxal phosphate binding"/>
    <property type="evidence" value="ECO:0007669"/>
    <property type="project" value="InterPro"/>
</dbReference>
<dbReference type="NCBIfam" id="TIGR01326">
    <property type="entry name" value="OAH_OAS_sulfhy"/>
    <property type="match status" value="1"/>
</dbReference>
<comment type="cofactor">
    <cofactor evidence="1 6">
        <name>pyridoxal 5'-phosphate</name>
        <dbReference type="ChEBI" id="CHEBI:597326"/>
    </cofactor>
</comment>
<proteinExistence type="inferred from homology"/>
<dbReference type="Pfam" id="PF01053">
    <property type="entry name" value="Cys_Met_Meta_PP"/>
    <property type="match status" value="1"/>
</dbReference>
<dbReference type="PROSITE" id="PS00868">
    <property type="entry name" value="CYS_MET_METAB_PP"/>
    <property type="match status" value="1"/>
</dbReference>
<evidence type="ECO:0000256" key="1">
    <source>
        <dbReference type="ARBA" id="ARBA00001933"/>
    </source>
</evidence>
<dbReference type="InterPro" id="IPR054542">
    <property type="entry name" value="Cys_met_metab_PP"/>
</dbReference>
<dbReference type="GO" id="GO:0006535">
    <property type="term" value="P:cysteine biosynthetic process from serine"/>
    <property type="evidence" value="ECO:0007669"/>
    <property type="project" value="TreeGrafter"/>
</dbReference>
<dbReference type="GO" id="GO:0003961">
    <property type="term" value="F:O-acetylhomoserine aminocarboxypropyltransferase activity"/>
    <property type="evidence" value="ECO:0007669"/>
    <property type="project" value="UniProtKB-EC"/>
</dbReference>
<dbReference type="GO" id="GO:0019346">
    <property type="term" value="P:transsulfuration"/>
    <property type="evidence" value="ECO:0007669"/>
    <property type="project" value="InterPro"/>
</dbReference>
<gene>
    <name evidence="7" type="ORF">DEX24_02185</name>
</gene>
<evidence type="ECO:0000256" key="5">
    <source>
        <dbReference type="PIRSR" id="PIRSR001434-2"/>
    </source>
</evidence>
<dbReference type="Gene3D" id="3.40.640.10">
    <property type="entry name" value="Type I PLP-dependent aspartate aminotransferase-like (Major domain)"/>
    <property type="match status" value="1"/>
</dbReference>
<dbReference type="PIRSF" id="PIRSF001434">
    <property type="entry name" value="CGS"/>
    <property type="match status" value="1"/>
</dbReference>
<dbReference type="GO" id="GO:0004124">
    <property type="term" value="F:cysteine synthase activity"/>
    <property type="evidence" value="ECO:0007669"/>
    <property type="project" value="TreeGrafter"/>
</dbReference>
<dbReference type="OrthoDB" id="9780685at2"/>
<dbReference type="EMBL" id="QFVR01000002">
    <property type="protein sequence ID" value="PWI26593.1"/>
    <property type="molecule type" value="Genomic_DNA"/>
</dbReference>
<dbReference type="InterPro" id="IPR006235">
    <property type="entry name" value="OAc-hSer/O-AcSer_sulfhydrylase"/>
</dbReference>
<dbReference type="GO" id="GO:0005737">
    <property type="term" value="C:cytoplasm"/>
    <property type="evidence" value="ECO:0007669"/>
    <property type="project" value="TreeGrafter"/>
</dbReference>
<keyword evidence="8" id="KW-1185">Reference proteome</keyword>
<evidence type="ECO:0000313" key="7">
    <source>
        <dbReference type="EMBL" id="PWI26593.1"/>
    </source>
</evidence>
<dbReference type="InterPro" id="IPR015424">
    <property type="entry name" value="PyrdxlP-dep_Trfase"/>
</dbReference>
<dbReference type="AlphaFoldDB" id="A0A2U3APX6"/>
<accession>A0A2U3APX6</accession>
<keyword evidence="4 5" id="KW-0663">Pyridoxal phosphate</keyword>
<reference evidence="7 8" key="1">
    <citation type="submission" date="2018-05" db="EMBL/GenBank/DDBJ databases">
        <title>Kurthia sibirica genome sequence.</title>
        <authorList>
            <person name="Maclea K.S."/>
            <person name="Goen A.E."/>
        </authorList>
    </citation>
    <scope>NUCLEOTIDE SEQUENCE [LARGE SCALE GENOMIC DNA]</scope>
    <source>
        <strain evidence="7 8">ATCC 49154</strain>
    </source>
</reference>
<protein>
    <submittedName>
        <fullName evidence="7">Bifunctional O-acetylhomoserine aminocarboxypropyltransferase/cysteine synthase</fullName>
        <ecNumber evidence="7">2.5.1.49</ecNumber>
    </submittedName>
</protein>
<comment type="caution">
    <text evidence="7">The sequence shown here is derived from an EMBL/GenBank/DDBJ whole genome shotgun (WGS) entry which is preliminary data.</text>
</comment>
<dbReference type="RefSeq" id="WP_109304764.1">
    <property type="nucleotide sequence ID" value="NZ_BJUF01000002.1"/>
</dbReference>
<dbReference type="GO" id="GO:0071269">
    <property type="term" value="P:L-homocysteine biosynthetic process"/>
    <property type="evidence" value="ECO:0007669"/>
    <property type="project" value="TreeGrafter"/>
</dbReference>
<evidence type="ECO:0000256" key="2">
    <source>
        <dbReference type="ARBA" id="ARBA00009077"/>
    </source>
</evidence>
<dbReference type="SUPFAM" id="SSF53383">
    <property type="entry name" value="PLP-dependent transferases"/>
    <property type="match status" value="1"/>
</dbReference>
<dbReference type="InterPro" id="IPR000277">
    <property type="entry name" value="Cys/Met-Metab_PyrdxlP-dep_enz"/>
</dbReference>
<feature type="modified residue" description="N6-(pyridoxal phosphate)lysine" evidence="5">
    <location>
        <position position="207"/>
    </location>
</feature>
<dbReference type="Gene3D" id="3.90.1150.10">
    <property type="entry name" value="Aspartate Aminotransferase, domain 1"/>
    <property type="match status" value="1"/>
</dbReference>
<dbReference type="Proteomes" id="UP000245938">
    <property type="component" value="Unassembled WGS sequence"/>
</dbReference>
<dbReference type="FunFam" id="3.40.640.10:FF:000035">
    <property type="entry name" value="O-succinylhomoserine sulfhydrylase"/>
    <property type="match status" value="1"/>
</dbReference>
<comment type="similarity">
    <text evidence="2 6">Belongs to the trans-sulfuration enzymes family.</text>
</comment>
<sequence length="428" mass="46328">MTEFKKETVAVHGGQTPDPVTGAIAVPIYRTTAYQFNDSEHARKLFALEEPGNIYSRIMNPTVDIFEKRVALLEGGAAAVALSSGMAAISFSILNSARAGDHIVAAASLYGGTYNLFANTLPRYGITTTFIDEKNIEAFETAIQKNTKAIYAETIGNPSLTIIDIEKLAAIAHKHEIPLIIDNTFASPVGCNPIDFGADIVIHSATKWIGGHGTTIGGIVVDAGKFDWTRGKFPDYTEPDASYHGIRYGIDTASAAFATRLRVQLLRDFGPTLSPDAAFNFIQGLETINLRVERHNENAKKIADYLRNHQQVAWVNYNGFEDSENAHLVEKYLTKGAGSVLTFGIVGGRDAGRELIDEIELFSHVANVGDARSLIIHPASTTHQQLSAEELITSGVPEELIRLSIGLENSDDLIAALETAFAKIAISV</sequence>
<dbReference type="InterPro" id="IPR015421">
    <property type="entry name" value="PyrdxlP-dep_Trfase_major"/>
</dbReference>